<feature type="transmembrane region" description="Helical" evidence="1">
    <location>
        <begin position="496"/>
        <end position="517"/>
    </location>
</feature>
<proteinExistence type="predicted"/>
<feature type="transmembrane region" description="Helical" evidence="1">
    <location>
        <begin position="406"/>
        <end position="424"/>
    </location>
</feature>
<dbReference type="InterPro" id="IPR011853">
    <property type="entry name" value="TRAP_DctM-Dct_fused"/>
</dbReference>
<feature type="transmembrane region" description="Helical" evidence="1">
    <location>
        <begin position="57"/>
        <end position="75"/>
    </location>
</feature>
<dbReference type="InterPro" id="IPR010656">
    <property type="entry name" value="DctM"/>
</dbReference>
<feature type="transmembrane region" description="Helical" evidence="1">
    <location>
        <begin position="454"/>
        <end position="475"/>
    </location>
</feature>
<evidence type="ECO:0000313" key="4">
    <source>
        <dbReference type="Proteomes" id="UP000183090"/>
    </source>
</evidence>
<name>A0AA94HGN3_9STAP</name>
<keyword evidence="1" id="KW-0472">Membrane</keyword>
<feature type="transmembrane region" description="Helical" evidence="1">
    <location>
        <begin position="642"/>
        <end position="660"/>
    </location>
</feature>
<organism evidence="3 4">
    <name type="scientific">Salinicoccus halodurans</name>
    <dbReference type="NCBI Taxonomy" id="407035"/>
    <lineage>
        <taxon>Bacteria</taxon>
        <taxon>Bacillati</taxon>
        <taxon>Bacillota</taxon>
        <taxon>Bacilli</taxon>
        <taxon>Bacillales</taxon>
        <taxon>Staphylococcaceae</taxon>
        <taxon>Salinicoccus</taxon>
    </lineage>
</organism>
<reference evidence="3 4" key="1">
    <citation type="submission" date="2016-10" db="EMBL/GenBank/DDBJ databases">
        <authorList>
            <person name="Varghese N."/>
            <person name="Submissions S."/>
        </authorList>
    </citation>
    <scope>NUCLEOTIDE SEQUENCE [LARGE SCALE GENOMIC DNA]</scope>
    <source>
        <strain evidence="3 4">CGMCC 1.6501</strain>
    </source>
</reference>
<dbReference type="Proteomes" id="UP000183090">
    <property type="component" value="Unassembled WGS sequence"/>
</dbReference>
<dbReference type="AlphaFoldDB" id="A0AA94HGN3"/>
<comment type="caution">
    <text evidence="3">The sequence shown here is derived from an EMBL/GenBank/DDBJ whole genome shotgun (WGS) entry which is preliminary data.</text>
</comment>
<keyword evidence="1" id="KW-1133">Transmembrane helix</keyword>
<feature type="transmembrane region" description="Helical" evidence="1">
    <location>
        <begin position="139"/>
        <end position="157"/>
    </location>
</feature>
<feature type="transmembrane region" description="Helical" evidence="1">
    <location>
        <begin position="701"/>
        <end position="729"/>
    </location>
</feature>
<feature type="transmembrane region" description="Helical" evidence="1">
    <location>
        <begin position="87"/>
        <end position="105"/>
    </location>
</feature>
<feature type="transmembrane region" description="Helical" evidence="1">
    <location>
        <begin position="315"/>
        <end position="332"/>
    </location>
</feature>
<evidence type="ECO:0000259" key="2">
    <source>
        <dbReference type="Pfam" id="PF06808"/>
    </source>
</evidence>
<dbReference type="EMBL" id="FOTB01000003">
    <property type="protein sequence ID" value="SFK78425.1"/>
    <property type="molecule type" value="Genomic_DNA"/>
</dbReference>
<feature type="domain" description="TRAP C4-dicarboxylate transport system permease DctM subunit" evidence="2">
    <location>
        <begin position="128"/>
        <end position="428"/>
    </location>
</feature>
<keyword evidence="1" id="KW-0812">Transmembrane</keyword>
<dbReference type="PANTHER" id="PTHR43849">
    <property type="entry name" value="BLL3936 PROTEIN"/>
    <property type="match status" value="1"/>
</dbReference>
<feature type="transmembrane region" description="Helical" evidence="1">
    <location>
        <begin position="378"/>
        <end position="399"/>
    </location>
</feature>
<protein>
    <submittedName>
        <fullName evidence="3">TRAP transporter, 4TM/12TM fusion protein</fullName>
    </submittedName>
</protein>
<feature type="domain" description="TRAP C4-dicarboxylate transport system permease DctM subunit" evidence="2">
    <location>
        <begin position="474"/>
        <end position="660"/>
    </location>
</feature>
<feature type="transmembrane region" description="Helical" evidence="1">
    <location>
        <begin position="353"/>
        <end position="372"/>
    </location>
</feature>
<gene>
    <name evidence="3" type="ORF">SAMN05216235_1737</name>
</gene>
<dbReference type="RefSeq" id="WP_234960504.1">
    <property type="nucleotide sequence ID" value="NZ_CP011366.1"/>
</dbReference>
<dbReference type="NCBIfam" id="TIGR02123">
    <property type="entry name" value="TRAP_fused"/>
    <property type="match status" value="1"/>
</dbReference>
<evidence type="ECO:0000256" key="1">
    <source>
        <dbReference type="SAM" id="Phobius"/>
    </source>
</evidence>
<feature type="transmembrane region" description="Helical" evidence="1">
    <location>
        <begin position="552"/>
        <end position="570"/>
    </location>
</feature>
<feature type="transmembrane region" description="Helical" evidence="1">
    <location>
        <begin position="191"/>
        <end position="208"/>
    </location>
</feature>
<dbReference type="Pfam" id="PF06808">
    <property type="entry name" value="DctM"/>
    <property type="match status" value="2"/>
</dbReference>
<evidence type="ECO:0000313" key="3">
    <source>
        <dbReference type="EMBL" id="SFK78425.1"/>
    </source>
</evidence>
<feature type="transmembrane region" description="Helical" evidence="1">
    <location>
        <begin position="27"/>
        <end position="45"/>
    </location>
</feature>
<accession>A0AA94HGN3</accession>
<sequence length="745" mass="81002">MNKVDEKEQQRMIQELEGSDRQPGKKLGLMVSIVAVGLSLFHLYVAGFGLPGIGSRTFLLIHLVLGMVLVFLIFPFKKGLGQKTIPWYDLSIAAITFSIGVYLIQRQEAEAIISARPTEMDLIVGTLFVILVIEATRRVVGLPLVIIAVLFITYFFLGEFMPGQFYHSRGDFSRFIYEIVYRSNGIFGTPIYASAQFVFIFILFGAILESTGAGKMFIDLAIRSVGKYKGGPAKASVVSSGMMGSISGSSTANAVTTGTFTIPLMKKVGYPPHVAGGVEVASSSSGQFLPPVMGAAAFIMVEFTGIPYYEIIKSAFIPALLAYVGILFMVHFEASKRNISGMDKSEMASGKKLLISQGYLIIPIFILLYYLVIERTSVNAAAFYSIIAMIAIAFFAYQFKKGLGRTLLYAAIVLAVTLSMQYLIGFVNQGLVGLNTLFGISFFSPEMIRWRDPIFTMILGGIIVALLFVLFQRTAKIDAVPAKYGMTELISGLDNAARNALSIIVACATAGILIGVITTSGLSTKFTRIVIDFSDRIESWLPNFMVTDNTQIYIALVLTVFACLLLGMGLPTTATYVVLAAVIAPVLTDLGLPVIVAHLFVLYYGVLADDTPPINLPAYATAGIANAGPIRTGVQGFKYDSAALLLPFMFAINPTILLITDASAMEMTWAIITAAIGMATFASFIQNYMLAKYNIIERITAVITALLFIQSDVITDAIAFSLFILLFAFQLYKKRKQPVQTARSN</sequence>
<feature type="transmembrane region" description="Helical" evidence="1">
    <location>
        <begin position="577"/>
        <end position="606"/>
    </location>
</feature>
<feature type="transmembrane region" description="Helical" evidence="1">
    <location>
        <begin position="667"/>
        <end position="689"/>
    </location>
</feature>
<dbReference type="PANTHER" id="PTHR43849:SF2">
    <property type="entry name" value="BLL3936 PROTEIN"/>
    <property type="match status" value="1"/>
</dbReference>